<dbReference type="PANTHER" id="PTHR22916:SF3">
    <property type="entry name" value="UDP-GLCNAC:BETAGAL BETA-1,3-N-ACETYLGLUCOSAMINYLTRANSFERASE-LIKE PROTEIN 1"/>
    <property type="match status" value="1"/>
</dbReference>
<dbReference type="Pfam" id="PF00535">
    <property type="entry name" value="Glycos_transf_2"/>
    <property type="match status" value="1"/>
</dbReference>
<dbReference type="EC" id="2.4.-.-" evidence="2"/>
<dbReference type="SUPFAM" id="SSF53448">
    <property type="entry name" value="Nucleotide-diphospho-sugar transferases"/>
    <property type="match status" value="1"/>
</dbReference>
<dbReference type="InterPro" id="IPR001173">
    <property type="entry name" value="Glyco_trans_2-like"/>
</dbReference>
<dbReference type="InterPro" id="IPR029044">
    <property type="entry name" value="Nucleotide-diphossugar_trans"/>
</dbReference>
<name>A0AAE9VQ10_9GAMM</name>
<organism evidence="2 3">
    <name type="scientific">Denitrificimonas caeni</name>
    <dbReference type="NCBI Taxonomy" id="521720"/>
    <lineage>
        <taxon>Bacteria</taxon>
        <taxon>Pseudomonadati</taxon>
        <taxon>Pseudomonadota</taxon>
        <taxon>Gammaproteobacteria</taxon>
        <taxon>Pseudomonadales</taxon>
        <taxon>Pseudomonadaceae</taxon>
        <taxon>Denitrificimonas</taxon>
    </lineage>
</organism>
<proteinExistence type="predicted"/>
<dbReference type="GO" id="GO:0016758">
    <property type="term" value="F:hexosyltransferase activity"/>
    <property type="evidence" value="ECO:0007669"/>
    <property type="project" value="UniProtKB-ARBA"/>
</dbReference>
<dbReference type="KEGG" id="dce:O6P33_04130"/>
<dbReference type="RefSeq" id="WP_269818979.1">
    <property type="nucleotide sequence ID" value="NZ_CP114976.1"/>
</dbReference>
<evidence type="ECO:0000313" key="3">
    <source>
        <dbReference type="Proteomes" id="UP001212189"/>
    </source>
</evidence>
<sequence>MSVAPKLSVIMPVYNSDKYLSQAIESVLNQTFYDFEFIIINDGSIDKSLKIIKKYMAVDERIKLIDRENRGIVSSLNEAIFISRGEYIARMDGDDICFPERFAEQLRFMECNELDLCGTWVEPFNERRKHNVSCFPISHADIVITSIFYCCINHPSAMIKRKVFDSLKYTDEAAEDYKLWCDIIINGFKVGNCPKVLLRYRLHSGQMIRSKTEELRSSAERVSKKLTGHLGGLEIETHSDFVKYNSSNKYSLFKALARNIDLLLKKHGASKNCKNSILSRLYFKSDDKTPALYLLYLYETFSFDKKINKEFGFFFKSIVVFIRNKIFKKR</sequence>
<accession>A0AAE9VQ10</accession>
<gene>
    <name evidence="2" type="ORF">O6P33_04130</name>
</gene>
<dbReference type="Proteomes" id="UP001212189">
    <property type="component" value="Chromosome"/>
</dbReference>
<keyword evidence="2" id="KW-0328">Glycosyltransferase</keyword>
<keyword evidence="3" id="KW-1185">Reference proteome</keyword>
<dbReference type="Gene3D" id="3.90.550.10">
    <property type="entry name" value="Spore Coat Polysaccharide Biosynthesis Protein SpsA, Chain A"/>
    <property type="match status" value="1"/>
</dbReference>
<evidence type="ECO:0000313" key="2">
    <source>
        <dbReference type="EMBL" id="WBE26033.1"/>
    </source>
</evidence>
<feature type="domain" description="Glycosyltransferase 2-like" evidence="1">
    <location>
        <begin position="8"/>
        <end position="128"/>
    </location>
</feature>
<reference evidence="2 3" key="1">
    <citation type="submission" date="2022-12" db="EMBL/GenBank/DDBJ databases">
        <title>Coexistence and Characterization of a Novel Tigecycline Resistance gene tet(X) variant and blaNDM-1 in a Pseudomonas caeni Isolate of Chicken Origin.</title>
        <authorList>
            <person name="Lu X."/>
            <person name="Zhang L."/>
            <person name="Li R."/>
            <person name="Wang Z."/>
        </authorList>
    </citation>
    <scope>NUCLEOTIDE SEQUENCE [LARGE SCALE GENOMIC DNA]</scope>
    <source>
        <strain evidence="2 3">CE14</strain>
    </source>
</reference>
<protein>
    <submittedName>
        <fullName evidence="2">Glycosyltransferase</fullName>
        <ecNumber evidence="2">2.4.-.-</ecNumber>
    </submittedName>
</protein>
<evidence type="ECO:0000259" key="1">
    <source>
        <dbReference type="Pfam" id="PF00535"/>
    </source>
</evidence>
<dbReference type="AlphaFoldDB" id="A0AAE9VQ10"/>
<keyword evidence="2" id="KW-0808">Transferase</keyword>
<dbReference type="PANTHER" id="PTHR22916">
    <property type="entry name" value="GLYCOSYLTRANSFERASE"/>
    <property type="match status" value="1"/>
</dbReference>
<dbReference type="EMBL" id="CP114976">
    <property type="protein sequence ID" value="WBE26033.1"/>
    <property type="molecule type" value="Genomic_DNA"/>
</dbReference>